<dbReference type="PANTHER" id="PTHR35342">
    <property type="entry name" value="TRICARBOXYLIC TRANSPORT PROTEIN"/>
    <property type="match status" value="1"/>
</dbReference>
<accession>A0A2T3NKQ9</accession>
<evidence type="ECO:0000259" key="2">
    <source>
        <dbReference type="Pfam" id="PF01970"/>
    </source>
</evidence>
<comment type="caution">
    <text evidence="3">The sequence shown here is derived from an EMBL/GenBank/DDBJ whole genome shotgun (WGS) entry which is preliminary data.</text>
</comment>
<feature type="transmembrane region" description="Helical" evidence="1">
    <location>
        <begin position="309"/>
        <end position="331"/>
    </location>
</feature>
<feature type="domain" description="DUF112" evidence="2">
    <location>
        <begin position="15"/>
        <end position="433"/>
    </location>
</feature>
<dbReference type="InterPro" id="IPR002823">
    <property type="entry name" value="DUF112_TM"/>
</dbReference>
<feature type="transmembrane region" description="Helical" evidence="1">
    <location>
        <begin position="408"/>
        <end position="437"/>
    </location>
</feature>
<feature type="transmembrane region" description="Helical" evidence="1">
    <location>
        <begin position="458"/>
        <end position="481"/>
    </location>
</feature>
<sequence length="497" mass="51977">MLAEALNLVLQPSIILYIILGVAGGMCIGCLPGLTTTMGVALVLPLTFGMDAVPSILLLIGVYVGAVYGGSMAAILLNTPGTPASAATALDGYKMACKGEAGRALGISTTSSFLGGLISCIFLILISPILAKFALKFSAPEFFMLAMFGLCIISSISGKSLLIGLLSGGLGILLATIGIDDITGNMRFTFDYMNLYSGINFIPVMIGLFAMSQALIGVEDILKKPKSTGKITHVIPRRSDWGVIIKNSIPFGSLGAFIGSIPGVGADIASFISYGQAKSISKHPEKFGTGVPEAISAPEAANNGVTGGALIPMLTLGVPGDAVAAIMIGALTVQGLQPGPLLFANDAPTVYAIFIGLLIANVCMLVLGLNSVRIFTKVLSVPKAALVPIIFLLCFVGSYALANNMFDVVVMLFFGFLGYFFQKLEISSSPVILGLILGPMAESNFRRALLMSRGDASTFLSTGICWVFFILILVSLFSPLIKKKFASKGQHTHGEQY</sequence>
<dbReference type="EMBL" id="PYMB01000001">
    <property type="protein sequence ID" value="PSW16098.1"/>
    <property type="molecule type" value="Genomic_DNA"/>
</dbReference>
<proteinExistence type="predicted"/>
<protein>
    <submittedName>
        <fullName evidence="3">C4-dicarboxylate ABC transporter permease</fullName>
    </submittedName>
</protein>
<feature type="transmembrane region" description="Helical" evidence="1">
    <location>
        <begin position="351"/>
        <end position="372"/>
    </location>
</feature>
<dbReference type="Proteomes" id="UP000241346">
    <property type="component" value="Unassembled WGS sequence"/>
</dbReference>
<name>A0A2T3NKQ9_9GAMM</name>
<feature type="transmembrane region" description="Helical" evidence="1">
    <location>
        <begin position="195"/>
        <end position="218"/>
    </location>
</feature>
<dbReference type="RefSeq" id="WP_107296720.1">
    <property type="nucleotide sequence ID" value="NZ_PYMB01000001.1"/>
</dbReference>
<evidence type="ECO:0000313" key="3">
    <source>
        <dbReference type="EMBL" id="PSW16098.1"/>
    </source>
</evidence>
<dbReference type="PANTHER" id="PTHR35342:SF5">
    <property type="entry name" value="TRICARBOXYLIC TRANSPORT PROTEIN"/>
    <property type="match status" value="1"/>
</dbReference>
<evidence type="ECO:0000256" key="1">
    <source>
        <dbReference type="SAM" id="Phobius"/>
    </source>
</evidence>
<evidence type="ECO:0000313" key="4">
    <source>
        <dbReference type="Proteomes" id="UP000241346"/>
    </source>
</evidence>
<organism evidence="3 4">
    <name type="scientific">Photobacterium rosenbergii</name>
    <dbReference type="NCBI Taxonomy" id="294936"/>
    <lineage>
        <taxon>Bacteria</taxon>
        <taxon>Pseudomonadati</taxon>
        <taxon>Pseudomonadota</taxon>
        <taxon>Gammaproteobacteria</taxon>
        <taxon>Vibrionales</taxon>
        <taxon>Vibrionaceae</taxon>
        <taxon>Photobacterium</taxon>
    </lineage>
</organism>
<gene>
    <name evidence="3" type="ORF">C9J01_03575</name>
</gene>
<feature type="transmembrane region" description="Helical" evidence="1">
    <location>
        <begin position="384"/>
        <end position="402"/>
    </location>
</feature>
<feature type="transmembrane region" description="Helical" evidence="1">
    <location>
        <begin position="113"/>
        <end position="135"/>
    </location>
</feature>
<dbReference type="AlphaFoldDB" id="A0A2T3NKQ9"/>
<keyword evidence="1" id="KW-1133">Transmembrane helix</keyword>
<reference evidence="3 4" key="1">
    <citation type="submission" date="2018-03" db="EMBL/GenBank/DDBJ databases">
        <title>Whole genome sequencing of Histamine producing bacteria.</title>
        <authorList>
            <person name="Butler K."/>
        </authorList>
    </citation>
    <scope>NUCLEOTIDE SEQUENCE [LARGE SCALE GENOMIC DNA]</scope>
    <source>
        <strain evidence="3 4">DSM 19138</strain>
    </source>
</reference>
<keyword evidence="1" id="KW-0812">Transmembrane</keyword>
<feature type="transmembrane region" description="Helical" evidence="1">
    <location>
        <begin position="56"/>
        <end position="77"/>
    </location>
</feature>
<keyword evidence="1" id="KW-0472">Membrane</keyword>
<feature type="transmembrane region" description="Helical" evidence="1">
    <location>
        <begin position="14"/>
        <end position="44"/>
    </location>
</feature>
<dbReference type="Pfam" id="PF01970">
    <property type="entry name" value="TctA"/>
    <property type="match status" value="1"/>
</dbReference>
<dbReference type="OrthoDB" id="9781349at2"/>
<feature type="transmembrane region" description="Helical" evidence="1">
    <location>
        <begin position="142"/>
        <end position="175"/>
    </location>
</feature>